<proteinExistence type="predicted"/>
<gene>
    <name evidence="2" type="ORF">AArcSl_1617</name>
</gene>
<dbReference type="AlphaFoldDB" id="A0A343TJH4"/>
<feature type="compositionally biased region" description="Low complexity" evidence="1">
    <location>
        <begin position="31"/>
        <end position="67"/>
    </location>
</feature>
<protein>
    <submittedName>
        <fullName evidence="2">Uncharacterized protein</fullName>
    </submittedName>
</protein>
<evidence type="ECO:0000313" key="3">
    <source>
        <dbReference type="Proteomes" id="UP000263012"/>
    </source>
</evidence>
<dbReference type="EMBL" id="CP025066">
    <property type="protein sequence ID" value="AUX09246.1"/>
    <property type="molecule type" value="Genomic_DNA"/>
</dbReference>
<evidence type="ECO:0000256" key="1">
    <source>
        <dbReference type="SAM" id="MobiDB-lite"/>
    </source>
</evidence>
<name>A0A343TJH4_9EURY</name>
<keyword evidence="3" id="KW-1185">Reference proteome</keyword>
<dbReference type="Proteomes" id="UP000263012">
    <property type="component" value="Chromosome"/>
</dbReference>
<accession>A0A343TJH4</accession>
<dbReference type="GeneID" id="37877968"/>
<sequence length="73" mass="7521">MMDRWAYLASLGGMVTLADCASDSEPTAVETNPTPTQTQPATDSTPTEATAAETTPPETPTPATTAADISIHN</sequence>
<reference evidence="3" key="1">
    <citation type="submission" date="2017-11" db="EMBL/GenBank/DDBJ databases">
        <title>Phenotypic and genomic properties of facultatively anaerobic sulfur-reducing natronoarchaea from hypersaline soda lakes.</title>
        <authorList>
            <person name="Sorokin D.Y."/>
            <person name="Kublanov I.V."/>
            <person name="Roman P."/>
            <person name="Sinninghe Damste J.S."/>
            <person name="Golyshin P.N."/>
            <person name="Rojo D."/>
            <person name="Ciordia S."/>
            <person name="Mena M.D.C."/>
            <person name="Ferrer M."/>
            <person name="Messina E."/>
            <person name="Smedile F."/>
            <person name="La Spada G."/>
            <person name="La Cono V."/>
            <person name="Yakimov M.M."/>
        </authorList>
    </citation>
    <scope>NUCLEOTIDE SEQUENCE [LARGE SCALE GENOMIC DNA]</scope>
    <source>
        <strain evidence="3">AArc-Sl</strain>
    </source>
</reference>
<dbReference type="KEGG" id="hdf:AArcSl_1617"/>
<dbReference type="RefSeq" id="WP_119817521.1">
    <property type="nucleotide sequence ID" value="NZ_CP025066.1"/>
</dbReference>
<feature type="region of interest" description="Disordered" evidence="1">
    <location>
        <begin position="22"/>
        <end position="73"/>
    </location>
</feature>
<evidence type="ECO:0000313" key="2">
    <source>
        <dbReference type="EMBL" id="AUX09246.1"/>
    </source>
</evidence>
<organism evidence="2 3">
    <name type="scientific">Halalkaliarchaeum desulfuricum</name>
    <dbReference type="NCBI Taxonomy" id="2055893"/>
    <lineage>
        <taxon>Archaea</taxon>
        <taxon>Methanobacteriati</taxon>
        <taxon>Methanobacteriota</taxon>
        <taxon>Stenosarchaea group</taxon>
        <taxon>Halobacteria</taxon>
        <taxon>Halobacteriales</taxon>
        <taxon>Haloferacaceae</taxon>
        <taxon>Halalkaliarchaeum</taxon>
    </lineage>
</organism>